<evidence type="ECO:0000313" key="2">
    <source>
        <dbReference type="EMBL" id="MCJ8354910.1"/>
    </source>
</evidence>
<gene>
    <name evidence="2" type="ORF">K1W68_13075</name>
</gene>
<accession>A0AAW5EX92</accession>
<dbReference type="EMBL" id="JAIBCX010000042">
    <property type="protein sequence ID" value="MCJ8354910.1"/>
    <property type="molecule type" value="Genomic_DNA"/>
</dbReference>
<evidence type="ECO:0000256" key="1">
    <source>
        <dbReference type="SAM" id="MobiDB-lite"/>
    </source>
</evidence>
<evidence type="ECO:0000313" key="3">
    <source>
        <dbReference type="Proteomes" id="UP001202887"/>
    </source>
</evidence>
<reference evidence="2" key="1">
    <citation type="journal article" date="2021" name="Polymers (Basel)">
        <title>Highly Stretchable Bacterial Cellulose Produced by Komagataeibacter hansenii SI1.</title>
        <authorList>
            <person name="Cielecka I."/>
            <person name="Ryngajllo M."/>
            <person name="Maniukiewicz W."/>
            <person name="Bielecki S."/>
        </authorList>
    </citation>
    <scope>NUCLEOTIDE SEQUENCE</scope>
    <source>
        <strain evidence="2">SI1</strain>
    </source>
</reference>
<feature type="region of interest" description="Disordered" evidence="1">
    <location>
        <begin position="1"/>
        <end position="25"/>
    </location>
</feature>
<proteinExistence type="predicted"/>
<sequence>MAQRGIPTRHAAPDRPAWATQAGPGMTRVAPAAPARRMRNTMTCPVVACRVISCRIV</sequence>
<name>A0AAW5EX92_NOVHA</name>
<dbReference type="AlphaFoldDB" id="A0AAW5EX92"/>
<comment type="caution">
    <text evidence="2">The sequence shown here is derived from an EMBL/GenBank/DDBJ whole genome shotgun (WGS) entry which is preliminary data.</text>
</comment>
<organism evidence="2 3">
    <name type="scientific">Novacetimonas hansenii</name>
    <name type="common">Komagataeibacter hansenii</name>
    <dbReference type="NCBI Taxonomy" id="436"/>
    <lineage>
        <taxon>Bacteria</taxon>
        <taxon>Pseudomonadati</taxon>
        <taxon>Pseudomonadota</taxon>
        <taxon>Alphaproteobacteria</taxon>
        <taxon>Acetobacterales</taxon>
        <taxon>Acetobacteraceae</taxon>
        <taxon>Novacetimonas</taxon>
    </lineage>
</organism>
<dbReference type="RefSeq" id="WP_155734114.1">
    <property type="nucleotide sequence ID" value="NZ_CALLXP010000053.1"/>
</dbReference>
<dbReference type="Proteomes" id="UP001202887">
    <property type="component" value="Unassembled WGS sequence"/>
</dbReference>
<reference evidence="2" key="2">
    <citation type="submission" date="2022-03" db="EMBL/GenBank/DDBJ databases">
        <authorList>
            <person name="Ryngajllo M."/>
            <person name="Jacek P."/>
            <person name="Kubiak K."/>
        </authorList>
    </citation>
    <scope>NUCLEOTIDE SEQUENCE</scope>
    <source>
        <strain evidence="2">SI1</strain>
    </source>
</reference>
<protein>
    <submittedName>
        <fullName evidence="2">Uncharacterized protein</fullName>
    </submittedName>
</protein>